<dbReference type="GO" id="GO:0017111">
    <property type="term" value="F:ribonucleoside triphosphate phosphatase activity"/>
    <property type="evidence" value="ECO:0000318"/>
    <property type="project" value="GO_Central"/>
</dbReference>
<dbReference type="OrthoDB" id="300709at2759"/>
<proteinExistence type="inferred from homology"/>
<keyword evidence="4" id="KW-0547">Nucleotide-binding</keyword>
<keyword evidence="14" id="KW-1185">Reference proteome</keyword>
<evidence type="ECO:0000256" key="3">
    <source>
        <dbReference type="ARBA" id="ARBA00022723"/>
    </source>
</evidence>
<dbReference type="InterPro" id="IPR050299">
    <property type="entry name" value="YjjX_NTPase"/>
</dbReference>
<evidence type="ECO:0000256" key="10">
    <source>
        <dbReference type="ARBA" id="ARBA00048174"/>
    </source>
</evidence>
<dbReference type="FunFam" id="3.90.950.10:FF:000002">
    <property type="entry name" value="Inosine/xanthosine triphosphatase"/>
    <property type="match status" value="1"/>
</dbReference>
<dbReference type="STRING" id="684364.F4NRY1"/>
<dbReference type="AlphaFoldDB" id="F4NRY1"/>
<comment type="catalytic activity">
    <reaction evidence="11">
        <text>XTP + H2O = XDP + phosphate + H(+)</text>
        <dbReference type="Rhea" id="RHEA:28406"/>
        <dbReference type="ChEBI" id="CHEBI:15377"/>
        <dbReference type="ChEBI" id="CHEBI:15378"/>
        <dbReference type="ChEBI" id="CHEBI:43474"/>
        <dbReference type="ChEBI" id="CHEBI:59884"/>
        <dbReference type="ChEBI" id="CHEBI:61314"/>
        <dbReference type="EC" id="3.6.1.73"/>
    </reaction>
</comment>
<evidence type="ECO:0000256" key="2">
    <source>
        <dbReference type="ARBA" id="ARBA00001946"/>
    </source>
</evidence>
<dbReference type="Gene3D" id="3.90.950.10">
    <property type="match status" value="1"/>
</dbReference>
<evidence type="ECO:0000313" key="14">
    <source>
        <dbReference type="Proteomes" id="UP000007241"/>
    </source>
</evidence>
<dbReference type="HAMAP" id="MF_00648">
    <property type="entry name" value="Non_canon_purine_NTPase_YjjX"/>
    <property type="match status" value="1"/>
</dbReference>
<organism evidence="13 14">
    <name type="scientific">Batrachochytrium dendrobatidis (strain JAM81 / FGSC 10211)</name>
    <name type="common">Frog chytrid fungus</name>
    <dbReference type="NCBI Taxonomy" id="684364"/>
    <lineage>
        <taxon>Eukaryota</taxon>
        <taxon>Fungi</taxon>
        <taxon>Fungi incertae sedis</taxon>
        <taxon>Chytridiomycota</taxon>
        <taxon>Chytridiomycota incertae sedis</taxon>
        <taxon>Chytridiomycetes</taxon>
        <taxon>Rhizophydiales</taxon>
        <taxon>Rhizophydiales incertae sedis</taxon>
        <taxon>Batrachochytrium</taxon>
    </lineage>
</organism>
<evidence type="ECO:0000256" key="1">
    <source>
        <dbReference type="ARBA" id="ARBA00001936"/>
    </source>
</evidence>
<gene>
    <name evidence="13" type="ORF">BATDEDRAFT_84506</name>
</gene>
<dbReference type="PANTHER" id="PTHR34699:SF2">
    <property type="entry name" value="NON-CANONICAL PURINE NTP PHOSPHATASE_PRRC1 DOMAIN-CONTAINING PROTEIN"/>
    <property type="match status" value="1"/>
</dbReference>
<dbReference type="GO" id="GO:0000166">
    <property type="term" value="F:nucleotide binding"/>
    <property type="evidence" value="ECO:0007669"/>
    <property type="project" value="UniProtKB-KW"/>
</dbReference>
<dbReference type="OMA" id="ADYWVGI"/>
<evidence type="ECO:0000256" key="11">
    <source>
        <dbReference type="ARBA" id="ARBA00048781"/>
    </source>
</evidence>
<sequence length="198" mass="21216">MSASELDTLHPKPIQTQQPVLHIVVGSTNAAKLRAARTACSQIFSTHSVIVEGLSVPSGVAAQPLSDNETIRGAENRAKASLCARPQSDYALGIEGGIHQIGDRWFESGWIAVLSNKGEMGLASSGRFELSKKIMSKILTGQELAEVIDELSGLKDVRSNSGAMGLISNGLIQRDDMYVSGVIFAFGPFVSEPYLWDK</sequence>
<dbReference type="InterPro" id="IPR029001">
    <property type="entry name" value="ITPase-like_fam"/>
</dbReference>
<evidence type="ECO:0000256" key="5">
    <source>
        <dbReference type="ARBA" id="ARBA00022801"/>
    </source>
</evidence>
<keyword evidence="7" id="KW-0546">Nucleotide metabolism</keyword>
<evidence type="ECO:0000313" key="13">
    <source>
        <dbReference type="EMBL" id="EGF83780.1"/>
    </source>
</evidence>
<comment type="catalytic activity">
    <reaction evidence="10">
        <text>ITP + H2O = IDP + phosphate + H(+)</text>
        <dbReference type="Rhea" id="RHEA:28330"/>
        <dbReference type="ChEBI" id="CHEBI:15377"/>
        <dbReference type="ChEBI" id="CHEBI:15378"/>
        <dbReference type="ChEBI" id="CHEBI:43474"/>
        <dbReference type="ChEBI" id="CHEBI:58280"/>
        <dbReference type="ChEBI" id="CHEBI:61402"/>
        <dbReference type="EC" id="3.6.1.73"/>
    </reaction>
</comment>
<evidence type="ECO:0000256" key="4">
    <source>
        <dbReference type="ARBA" id="ARBA00022741"/>
    </source>
</evidence>
<dbReference type="EC" id="3.6.1.73" evidence="9"/>
<keyword evidence="8" id="KW-0464">Manganese</keyword>
<accession>F4NRY1</accession>
<evidence type="ECO:0000256" key="8">
    <source>
        <dbReference type="ARBA" id="ARBA00023211"/>
    </source>
</evidence>
<dbReference type="Proteomes" id="UP000007241">
    <property type="component" value="Unassembled WGS sequence"/>
</dbReference>
<evidence type="ECO:0000256" key="9">
    <source>
        <dbReference type="ARBA" id="ARBA00038901"/>
    </source>
</evidence>
<dbReference type="RefSeq" id="XP_006676222.1">
    <property type="nucleotide sequence ID" value="XM_006676159.1"/>
</dbReference>
<evidence type="ECO:0000259" key="12">
    <source>
        <dbReference type="Pfam" id="PF01931"/>
    </source>
</evidence>
<dbReference type="InterPro" id="IPR026533">
    <property type="entry name" value="NTPase/PRRC1"/>
</dbReference>
<keyword evidence="3" id="KW-0479">Metal-binding</keyword>
<dbReference type="GO" id="GO:0006772">
    <property type="term" value="P:thiamine metabolic process"/>
    <property type="evidence" value="ECO:0000318"/>
    <property type="project" value="GO_Central"/>
</dbReference>
<name>F4NRY1_BATDJ</name>
<dbReference type="EMBL" id="GL882879">
    <property type="protein sequence ID" value="EGF83780.1"/>
    <property type="molecule type" value="Genomic_DNA"/>
</dbReference>
<dbReference type="NCBIfam" id="TIGR00258">
    <property type="entry name" value="inosine/xanthosine triphosphatase"/>
    <property type="match status" value="1"/>
</dbReference>
<comment type="cofactor">
    <cofactor evidence="2">
        <name>Mg(2+)</name>
        <dbReference type="ChEBI" id="CHEBI:18420"/>
    </cofactor>
</comment>
<dbReference type="GO" id="GO:0009117">
    <property type="term" value="P:nucleotide metabolic process"/>
    <property type="evidence" value="ECO:0007669"/>
    <property type="project" value="UniProtKB-KW"/>
</dbReference>
<dbReference type="HOGENOM" id="CLU_087417_0_0_1"/>
<dbReference type="GO" id="GO:0046872">
    <property type="term" value="F:metal ion binding"/>
    <property type="evidence" value="ECO:0007669"/>
    <property type="project" value="UniProtKB-KW"/>
</dbReference>
<protein>
    <recommendedName>
        <fullName evidence="9">inosine/xanthosine triphosphatase</fullName>
        <ecNumber evidence="9">3.6.1.73</ecNumber>
    </recommendedName>
</protein>
<keyword evidence="5" id="KW-0378">Hydrolase</keyword>
<dbReference type="InterPro" id="IPR002786">
    <property type="entry name" value="Non_canon_purine_NTPase"/>
</dbReference>
<dbReference type="GO" id="GO:0103023">
    <property type="term" value="F:ITPase activity"/>
    <property type="evidence" value="ECO:0007669"/>
    <property type="project" value="UniProtKB-EC"/>
</dbReference>
<feature type="domain" description="Non-canonical purine NTP phosphatase/PRRC1" evidence="12">
    <location>
        <begin position="26"/>
        <end position="190"/>
    </location>
</feature>
<evidence type="ECO:0000256" key="7">
    <source>
        <dbReference type="ARBA" id="ARBA00023080"/>
    </source>
</evidence>
<dbReference type="Pfam" id="PF01931">
    <property type="entry name" value="NTPase_I-T"/>
    <property type="match status" value="1"/>
</dbReference>
<evidence type="ECO:0000256" key="6">
    <source>
        <dbReference type="ARBA" id="ARBA00022842"/>
    </source>
</evidence>
<keyword evidence="6" id="KW-0460">Magnesium</keyword>
<dbReference type="InParanoid" id="F4NRY1"/>
<dbReference type="PANTHER" id="PTHR34699">
    <property type="match status" value="1"/>
</dbReference>
<reference evidence="13 14" key="1">
    <citation type="submission" date="2009-12" db="EMBL/GenBank/DDBJ databases">
        <title>The draft genome of Batrachochytrium dendrobatidis.</title>
        <authorList>
            <consortium name="US DOE Joint Genome Institute (JGI-PGF)"/>
            <person name="Kuo A."/>
            <person name="Salamov A."/>
            <person name="Schmutz J."/>
            <person name="Lucas S."/>
            <person name="Pitluck S."/>
            <person name="Rosenblum E."/>
            <person name="Stajich J."/>
            <person name="Eisen M."/>
            <person name="Grigoriev I.V."/>
        </authorList>
    </citation>
    <scope>NUCLEOTIDE SEQUENCE [LARGE SCALE GENOMIC DNA]</scope>
    <source>
        <strain evidence="14">JAM81 / FGSC 10211</strain>
    </source>
</reference>
<dbReference type="SUPFAM" id="SSF52972">
    <property type="entry name" value="ITPase-like"/>
    <property type="match status" value="1"/>
</dbReference>
<dbReference type="GeneID" id="18241764"/>
<comment type="cofactor">
    <cofactor evidence="1">
        <name>Mn(2+)</name>
        <dbReference type="ChEBI" id="CHEBI:29035"/>
    </cofactor>
</comment>